<evidence type="ECO:0008006" key="5">
    <source>
        <dbReference type="Google" id="ProtNLM"/>
    </source>
</evidence>
<reference evidence="3" key="2">
    <citation type="submission" date="2021-04" db="EMBL/GenBank/DDBJ databases">
        <authorList>
            <person name="Gilroy R."/>
        </authorList>
    </citation>
    <scope>NUCLEOTIDE SEQUENCE</scope>
    <source>
        <strain evidence="3">CHK189-11263</strain>
    </source>
</reference>
<proteinExistence type="predicted"/>
<dbReference type="GO" id="GO:0005975">
    <property type="term" value="P:carbohydrate metabolic process"/>
    <property type="evidence" value="ECO:0007669"/>
    <property type="project" value="InterPro"/>
</dbReference>
<feature type="region of interest" description="Disordered" evidence="1">
    <location>
        <begin position="190"/>
        <end position="218"/>
    </location>
</feature>
<sequence>MRRKWFCALLALVLVAAALPLAAASGTPAVYHLALNDKFVDEDGLVAANMPVAVNGTVYVPYTTFDRYSTGVDLGVSYTDSQSEEGYVLTLYNLNGSLSFNVDQQTCLNQAGEPEDMRAIIRNGKVYVPASSVCQFFRLQYSYIPTRTAGVLIRIKSSSAVLNDVVFQQTSASFMQNRYNQFIQSLNAAATPSPTPTARPAATPAPSATQAPEETDGPTVRLAFRCTTGEGTDRILDTLESWGAKALFLFRPEDLEAREEQLLRALGEGHTVGLLVEGGSLEEARQALAQGNETLRRLSWTRTWMACVDDPAAGVTSALREEGWKLWSGNVDGRGESVEWIMTRAQRRGSARVTLDDSGTSAGSLGPLLARVRAENGALRPVYESDLDE</sequence>
<protein>
    <recommendedName>
        <fullName evidence="5">NodB homology domain-containing protein</fullName>
    </recommendedName>
</protein>
<evidence type="ECO:0000256" key="1">
    <source>
        <dbReference type="SAM" id="MobiDB-lite"/>
    </source>
</evidence>
<dbReference type="EMBL" id="DWYC01000030">
    <property type="protein sequence ID" value="HJB56423.1"/>
    <property type="molecule type" value="Genomic_DNA"/>
</dbReference>
<dbReference type="Gene3D" id="3.20.20.370">
    <property type="entry name" value="Glycoside hydrolase/deacetylase"/>
    <property type="match status" value="1"/>
</dbReference>
<feature type="signal peptide" evidence="2">
    <location>
        <begin position="1"/>
        <end position="23"/>
    </location>
</feature>
<feature type="chain" id="PRO_5039007203" description="NodB homology domain-containing protein" evidence="2">
    <location>
        <begin position="24"/>
        <end position="389"/>
    </location>
</feature>
<comment type="caution">
    <text evidence="3">The sequence shown here is derived from an EMBL/GenBank/DDBJ whole genome shotgun (WGS) entry which is preliminary data.</text>
</comment>
<evidence type="ECO:0000313" key="3">
    <source>
        <dbReference type="EMBL" id="HJB56423.1"/>
    </source>
</evidence>
<evidence type="ECO:0000313" key="4">
    <source>
        <dbReference type="Proteomes" id="UP000824208"/>
    </source>
</evidence>
<name>A0A9D2MA35_9FIRM</name>
<dbReference type="SUPFAM" id="SSF88713">
    <property type="entry name" value="Glycoside hydrolase/deacetylase"/>
    <property type="match status" value="1"/>
</dbReference>
<organism evidence="3 4">
    <name type="scientific">Candidatus Flavonifractor intestinipullorum</name>
    <dbReference type="NCBI Taxonomy" id="2838587"/>
    <lineage>
        <taxon>Bacteria</taxon>
        <taxon>Bacillati</taxon>
        <taxon>Bacillota</taxon>
        <taxon>Clostridia</taxon>
        <taxon>Eubacteriales</taxon>
        <taxon>Oscillospiraceae</taxon>
        <taxon>Flavonifractor</taxon>
    </lineage>
</organism>
<keyword evidence="2" id="KW-0732">Signal</keyword>
<accession>A0A9D2MA35</accession>
<reference evidence="3" key="1">
    <citation type="journal article" date="2021" name="PeerJ">
        <title>Extensive microbial diversity within the chicken gut microbiome revealed by metagenomics and culture.</title>
        <authorList>
            <person name="Gilroy R."/>
            <person name="Ravi A."/>
            <person name="Getino M."/>
            <person name="Pursley I."/>
            <person name="Horton D.L."/>
            <person name="Alikhan N.F."/>
            <person name="Baker D."/>
            <person name="Gharbi K."/>
            <person name="Hall N."/>
            <person name="Watson M."/>
            <person name="Adriaenssens E.M."/>
            <person name="Foster-Nyarko E."/>
            <person name="Jarju S."/>
            <person name="Secka A."/>
            <person name="Antonio M."/>
            <person name="Oren A."/>
            <person name="Chaudhuri R.R."/>
            <person name="La Ragione R."/>
            <person name="Hildebrand F."/>
            <person name="Pallen M.J."/>
        </authorList>
    </citation>
    <scope>NUCLEOTIDE SEQUENCE</scope>
    <source>
        <strain evidence="3">CHK189-11263</strain>
    </source>
</reference>
<feature type="compositionally biased region" description="Low complexity" evidence="1">
    <location>
        <begin position="190"/>
        <end position="212"/>
    </location>
</feature>
<dbReference type="InterPro" id="IPR011330">
    <property type="entry name" value="Glyco_hydro/deAcase_b/a-brl"/>
</dbReference>
<dbReference type="Proteomes" id="UP000824208">
    <property type="component" value="Unassembled WGS sequence"/>
</dbReference>
<gene>
    <name evidence="3" type="ORF">H9714_02615</name>
</gene>
<evidence type="ECO:0000256" key="2">
    <source>
        <dbReference type="SAM" id="SignalP"/>
    </source>
</evidence>
<dbReference type="AlphaFoldDB" id="A0A9D2MA35"/>